<dbReference type="SMART" id="SM00465">
    <property type="entry name" value="GIYc"/>
    <property type="match status" value="1"/>
</dbReference>
<organism evidence="5 6">
    <name type="scientific">Acinetobacter phage vB_AbaM_PhT2</name>
    <dbReference type="NCBI Taxonomy" id="2690230"/>
    <lineage>
        <taxon>Viruses</taxon>
        <taxon>Duplodnaviria</taxon>
        <taxon>Heunggongvirae</taxon>
        <taxon>Uroviricota</taxon>
        <taxon>Caudoviricetes</taxon>
        <taxon>Pantevenvirales</taxon>
        <taxon>Straboviridae</taxon>
        <taxon>Twarogvirinae</taxon>
        <taxon>Hadassahvirus</taxon>
        <taxon>Hadassahvirus pht2</taxon>
    </lineage>
</organism>
<proteinExistence type="predicted"/>
<evidence type="ECO:0000313" key="6">
    <source>
        <dbReference type="Proteomes" id="UP000464274"/>
    </source>
</evidence>
<keyword evidence="5" id="KW-0255">Endonuclease</keyword>
<dbReference type="InterPro" id="IPR003611">
    <property type="entry name" value="NUMOD3"/>
</dbReference>
<accession>A0A6B9SXV1</accession>
<evidence type="ECO:0000313" key="5">
    <source>
        <dbReference type="EMBL" id="QHJ75719.1"/>
    </source>
</evidence>
<dbReference type="CDD" id="cd10437">
    <property type="entry name" value="GIY-YIG_HE_I-TevI_like"/>
    <property type="match status" value="1"/>
</dbReference>
<comment type="cofactor">
    <cofactor evidence="1">
        <name>Mg(2+)</name>
        <dbReference type="ChEBI" id="CHEBI:18420"/>
    </cofactor>
</comment>
<dbReference type="Pfam" id="PF07460">
    <property type="entry name" value="NUMOD3"/>
    <property type="match status" value="2"/>
</dbReference>
<dbReference type="Gene3D" id="3.40.1440.10">
    <property type="entry name" value="GIY-YIG endonuclease"/>
    <property type="match status" value="1"/>
</dbReference>
<evidence type="ECO:0000259" key="4">
    <source>
        <dbReference type="PROSITE" id="PS50164"/>
    </source>
</evidence>
<keyword evidence="5" id="KW-0540">Nuclease</keyword>
<evidence type="ECO:0000256" key="2">
    <source>
        <dbReference type="ARBA" id="ARBA00010045"/>
    </source>
</evidence>
<evidence type="ECO:0000256" key="1">
    <source>
        <dbReference type="ARBA" id="ARBA00001946"/>
    </source>
</evidence>
<keyword evidence="5" id="KW-0378">Hydrolase</keyword>
<name>A0A6B9SXV1_9CAUD</name>
<dbReference type="PROSITE" id="PS50164">
    <property type="entry name" value="GIY_YIG"/>
    <property type="match status" value="1"/>
</dbReference>
<dbReference type="GO" id="GO:0004519">
    <property type="term" value="F:endonuclease activity"/>
    <property type="evidence" value="ECO:0007669"/>
    <property type="project" value="UniProtKB-KW"/>
</dbReference>
<dbReference type="GO" id="GO:0003677">
    <property type="term" value="F:DNA binding"/>
    <property type="evidence" value="ECO:0007669"/>
    <property type="project" value="InterPro"/>
</dbReference>
<keyword evidence="6" id="KW-1185">Reference proteome</keyword>
<dbReference type="SUPFAM" id="SSF64496">
    <property type="entry name" value="DNA-binding domain of intron-encoded endonucleases"/>
    <property type="match status" value="2"/>
</dbReference>
<dbReference type="InterPro" id="IPR006350">
    <property type="entry name" value="Intron_endoG1"/>
</dbReference>
<dbReference type="EMBL" id="MN864865">
    <property type="protein sequence ID" value="QHJ75719.1"/>
    <property type="molecule type" value="Genomic_DNA"/>
</dbReference>
<dbReference type="Pfam" id="PF01541">
    <property type="entry name" value="GIY-YIG"/>
    <property type="match status" value="1"/>
</dbReference>
<protein>
    <submittedName>
        <fullName evidence="5">Putative I-TevI-like homing endonuclease GIY-YIG family protein</fullName>
    </submittedName>
</protein>
<keyword evidence="3" id="KW-0460">Magnesium</keyword>
<reference evidence="5 6" key="1">
    <citation type="submission" date="2019-12" db="EMBL/GenBank/DDBJ databases">
        <title>Developing bacteriophages as a method of controlling the opportunistic pathogen Acinetobacter baumannii in Thai hospitals.</title>
        <authorList>
            <person name="Styles K.M."/>
            <person name="Smith S.E."/>
            <person name="Thummeepak R."/>
            <person name="Leungtongkam U."/>
            <person name="Christie G.S."/>
            <person name="Millard A."/>
            <person name="Moat J."/>
            <person name="Dowson C.C."/>
            <person name="Wellington E.M."/>
            <person name="Sitthisak S."/>
            <person name="Sagona A.P."/>
        </authorList>
    </citation>
    <scope>NUCLEOTIDE SEQUENCE [LARGE SCALE GENOMIC DNA]</scope>
</reference>
<comment type="similarity">
    <text evidence="2">To endonucleases of group I introns of fungi and phage.</text>
</comment>
<dbReference type="InterPro" id="IPR035901">
    <property type="entry name" value="GIY-YIG_endonuc_sf"/>
</dbReference>
<dbReference type="InterPro" id="IPR000305">
    <property type="entry name" value="GIY-YIG_endonuc"/>
</dbReference>
<dbReference type="Proteomes" id="UP000464274">
    <property type="component" value="Segment"/>
</dbReference>
<dbReference type="NCBIfam" id="TIGR01453">
    <property type="entry name" value="grpIintron_endo"/>
    <property type="match status" value="1"/>
</dbReference>
<dbReference type="SMART" id="SM00496">
    <property type="entry name" value="IENR2"/>
    <property type="match status" value="3"/>
</dbReference>
<feature type="domain" description="GIY-YIG" evidence="4">
    <location>
        <begin position="1"/>
        <end position="92"/>
    </location>
</feature>
<sequence>MDSGIYKIENIITNKCYVGSTKCFKSRWKRHFHDLENGTHSSIKLQRSYNKYGKCAFVPSILEKLEYTKAEIIDAENNWMQKLDSKANGYNIADASFGDTTSNHPNKAQIIKKRADKIKANCSKLSSEERSAKFGRFGKENGMYGKSHSAETRKKLSEINLGNSYALGHTVSKEGRESLSNFAKERKGQRNPFFGKSHSAETRKKLSDALKGNIPANTLKYSVDGKVYLGLREAEEQTGIKRSTIRHRCLSSKFPTYFMLP</sequence>
<gene>
    <name evidence="5" type="ORF">vBAbaMPhT2_107</name>
</gene>
<evidence type="ECO:0000256" key="3">
    <source>
        <dbReference type="ARBA" id="ARBA00022842"/>
    </source>
</evidence>
<dbReference type="SUPFAM" id="SSF82771">
    <property type="entry name" value="GIY-YIG endonuclease"/>
    <property type="match status" value="1"/>
</dbReference>